<name>A0A8X6PUM7_NEPPI</name>
<evidence type="ECO:0000313" key="2">
    <source>
        <dbReference type="Proteomes" id="UP000887013"/>
    </source>
</evidence>
<comment type="caution">
    <text evidence="1">The sequence shown here is derived from an EMBL/GenBank/DDBJ whole genome shotgun (WGS) entry which is preliminary data.</text>
</comment>
<proteinExistence type="predicted"/>
<dbReference type="AlphaFoldDB" id="A0A8X6PUM7"/>
<organism evidence="1 2">
    <name type="scientific">Nephila pilipes</name>
    <name type="common">Giant wood spider</name>
    <name type="synonym">Nephila maculata</name>
    <dbReference type="NCBI Taxonomy" id="299642"/>
    <lineage>
        <taxon>Eukaryota</taxon>
        <taxon>Metazoa</taxon>
        <taxon>Ecdysozoa</taxon>
        <taxon>Arthropoda</taxon>
        <taxon>Chelicerata</taxon>
        <taxon>Arachnida</taxon>
        <taxon>Araneae</taxon>
        <taxon>Araneomorphae</taxon>
        <taxon>Entelegynae</taxon>
        <taxon>Araneoidea</taxon>
        <taxon>Nephilidae</taxon>
        <taxon>Nephila</taxon>
    </lineage>
</organism>
<reference evidence="1" key="1">
    <citation type="submission" date="2020-08" db="EMBL/GenBank/DDBJ databases">
        <title>Multicomponent nature underlies the extraordinary mechanical properties of spider dragline silk.</title>
        <authorList>
            <person name="Kono N."/>
            <person name="Nakamura H."/>
            <person name="Mori M."/>
            <person name="Yoshida Y."/>
            <person name="Ohtoshi R."/>
            <person name="Malay A.D."/>
            <person name="Moran D.A.P."/>
            <person name="Tomita M."/>
            <person name="Numata K."/>
            <person name="Arakawa K."/>
        </authorList>
    </citation>
    <scope>NUCLEOTIDE SEQUENCE</scope>
</reference>
<dbReference type="EMBL" id="BMAW01074058">
    <property type="protein sequence ID" value="GFT90502.1"/>
    <property type="molecule type" value="Genomic_DNA"/>
</dbReference>
<accession>A0A8X6PUM7</accession>
<sequence>MVRKAQFRGRLPVLPKNGETKHAVHARRWRLARRNSVRLASAAGAASAAAACCCRKMARHGGRSAAARARRCSRQQRPLKCAPCVRAFKRRRNVARAALCATEQTTSVR</sequence>
<evidence type="ECO:0000313" key="1">
    <source>
        <dbReference type="EMBL" id="GFT90502.1"/>
    </source>
</evidence>
<dbReference type="Proteomes" id="UP000887013">
    <property type="component" value="Unassembled WGS sequence"/>
</dbReference>
<protein>
    <submittedName>
        <fullName evidence="1">Uncharacterized protein</fullName>
    </submittedName>
</protein>
<gene>
    <name evidence="1" type="ORF">NPIL_37541</name>
</gene>
<keyword evidence="2" id="KW-1185">Reference proteome</keyword>